<dbReference type="EMBL" id="ACJN02000002">
    <property type="protein sequence ID" value="EFI34418.1"/>
    <property type="molecule type" value="Genomic_DNA"/>
</dbReference>
<proteinExistence type="predicted"/>
<dbReference type="Proteomes" id="UP000005496">
    <property type="component" value="Unassembled WGS sequence"/>
</dbReference>
<name>D6SNU2_9BACT</name>
<keyword evidence="1" id="KW-1133">Transmembrane helix</keyword>
<organism evidence="2 3">
    <name type="scientific">Desulfonatronospira thiodismutans ASO3-1</name>
    <dbReference type="NCBI Taxonomy" id="555779"/>
    <lineage>
        <taxon>Bacteria</taxon>
        <taxon>Pseudomonadati</taxon>
        <taxon>Thermodesulfobacteriota</taxon>
        <taxon>Desulfovibrionia</taxon>
        <taxon>Desulfovibrionales</taxon>
        <taxon>Desulfonatronovibrionaceae</taxon>
        <taxon>Desulfonatronospira</taxon>
    </lineage>
</organism>
<evidence type="ECO:0000256" key="1">
    <source>
        <dbReference type="SAM" id="Phobius"/>
    </source>
</evidence>
<protein>
    <submittedName>
        <fullName evidence="2">Uncharacterized protein</fullName>
    </submittedName>
</protein>
<sequence>MVTIVLYHLNLIWIFGKTLCGLNHCLLFILCRVPRKMNCYQDHHSKTAPMNQKRSAT</sequence>
<gene>
    <name evidence="2" type="ORF">Dthio_PD1776</name>
</gene>
<reference evidence="2" key="1">
    <citation type="submission" date="2010-05" db="EMBL/GenBank/DDBJ databases">
        <title>The draft genome of Desulfonatronospira thiodismutans ASO3-1.</title>
        <authorList>
            <consortium name="US DOE Joint Genome Institute (JGI-PGF)"/>
            <person name="Lucas S."/>
            <person name="Copeland A."/>
            <person name="Lapidus A."/>
            <person name="Cheng J.-F."/>
            <person name="Bruce D."/>
            <person name="Goodwin L."/>
            <person name="Pitluck S."/>
            <person name="Chertkov O."/>
            <person name="Brettin T."/>
            <person name="Detter J.C."/>
            <person name="Han C."/>
            <person name="Land M.L."/>
            <person name="Hauser L."/>
            <person name="Kyrpides N."/>
            <person name="Mikhailova N."/>
            <person name="Muyzer G."/>
            <person name="Woyke T."/>
        </authorList>
    </citation>
    <scope>NUCLEOTIDE SEQUENCE [LARGE SCALE GENOMIC DNA]</scope>
    <source>
        <strain evidence="2">ASO3-1</strain>
    </source>
</reference>
<dbReference type="AlphaFoldDB" id="D6SNU2"/>
<keyword evidence="1" id="KW-0472">Membrane</keyword>
<evidence type="ECO:0000313" key="3">
    <source>
        <dbReference type="Proteomes" id="UP000005496"/>
    </source>
</evidence>
<evidence type="ECO:0000313" key="2">
    <source>
        <dbReference type="EMBL" id="EFI34418.1"/>
    </source>
</evidence>
<accession>D6SNU2</accession>
<comment type="caution">
    <text evidence="2">The sequence shown here is derived from an EMBL/GenBank/DDBJ whole genome shotgun (WGS) entry which is preliminary data.</text>
</comment>
<keyword evidence="1" id="KW-0812">Transmembrane</keyword>
<keyword evidence="3" id="KW-1185">Reference proteome</keyword>
<feature type="transmembrane region" description="Helical" evidence="1">
    <location>
        <begin position="12"/>
        <end position="31"/>
    </location>
</feature>